<name>A9NV49_PICSI</name>
<dbReference type="AlphaFoldDB" id="A9NV49"/>
<sequence length="203" mass="22155">MGNSLRCCIACMLPCGALDVVRIVHVNGHVEEFSKTLKAGEVMKANPKHVLRKSSCQGIVHRIIVLPPDAELQRGKIYFLIPTSCLRQNNNNNKEKPPRAAAAGPSSSKKASSRRSRREQSTSAVAPDGDANPSQSAKEDGASIRIKQCGTVTKLVISEQYLADVLSEKAHHESSRSGRHSRRMSRVGVWRPHLESISEVASL</sequence>
<dbReference type="InterPro" id="IPR025322">
    <property type="entry name" value="PADRE_dom"/>
</dbReference>
<dbReference type="EMBL" id="EF085203">
    <property type="protein sequence ID" value="ABK24510.1"/>
    <property type="molecule type" value="mRNA"/>
</dbReference>
<feature type="compositionally biased region" description="Low complexity" evidence="1">
    <location>
        <begin position="99"/>
        <end position="110"/>
    </location>
</feature>
<dbReference type="Pfam" id="PF14009">
    <property type="entry name" value="PADRE"/>
    <property type="match status" value="1"/>
</dbReference>
<dbReference type="PANTHER" id="PTHR33052">
    <property type="entry name" value="DUF4228 DOMAIN PROTEIN-RELATED"/>
    <property type="match status" value="1"/>
</dbReference>
<evidence type="ECO:0000256" key="1">
    <source>
        <dbReference type="SAM" id="MobiDB-lite"/>
    </source>
</evidence>
<evidence type="ECO:0008006" key="3">
    <source>
        <dbReference type="Google" id="ProtNLM"/>
    </source>
</evidence>
<accession>A9NV49</accession>
<proteinExistence type="evidence at transcript level"/>
<reference evidence="2" key="1">
    <citation type="journal article" date="2008" name="BMC Genomics">
        <title>A conifer genomics resource of 200,000 spruce (Picea spp.) ESTs and 6,464 high-quality, sequence-finished full-length cDNAs for Sitka spruce (Picea sitchensis).</title>
        <authorList>
            <person name="Ralph S.G."/>
            <person name="Chun H.J."/>
            <person name="Kolosova N."/>
            <person name="Cooper D."/>
            <person name="Oddy C."/>
            <person name="Ritland C.E."/>
            <person name="Kirkpatrick R."/>
            <person name="Moore R."/>
            <person name="Barber S."/>
            <person name="Holt R.A."/>
            <person name="Jones S.J."/>
            <person name="Marra M.A."/>
            <person name="Douglas C.J."/>
            <person name="Ritland K."/>
            <person name="Bohlmann J."/>
        </authorList>
    </citation>
    <scope>NUCLEOTIDE SEQUENCE</scope>
    <source>
        <tissue evidence="2">Green portion of the leader tissue</tissue>
    </source>
</reference>
<evidence type="ECO:0000313" key="2">
    <source>
        <dbReference type="EMBL" id="ABK24510.1"/>
    </source>
</evidence>
<organism evidence="2">
    <name type="scientific">Picea sitchensis</name>
    <name type="common">Sitka spruce</name>
    <name type="synonym">Pinus sitchensis</name>
    <dbReference type="NCBI Taxonomy" id="3332"/>
    <lineage>
        <taxon>Eukaryota</taxon>
        <taxon>Viridiplantae</taxon>
        <taxon>Streptophyta</taxon>
        <taxon>Embryophyta</taxon>
        <taxon>Tracheophyta</taxon>
        <taxon>Spermatophyta</taxon>
        <taxon>Pinopsida</taxon>
        <taxon>Pinidae</taxon>
        <taxon>Conifers I</taxon>
        <taxon>Pinales</taxon>
        <taxon>Pinaceae</taxon>
        <taxon>Picea</taxon>
    </lineage>
</organism>
<feature type="region of interest" description="Disordered" evidence="1">
    <location>
        <begin position="89"/>
        <end position="142"/>
    </location>
</feature>
<protein>
    <recommendedName>
        <fullName evidence="3">DUF4228 domain-containing protein</fullName>
    </recommendedName>
</protein>
<dbReference type="OMA" id="MSRVGVW"/>